<dbReference type="Pfam" id="PF01546">
    <property type="entry name" value="Peptidase_M20"/>
    <property type="match status" value="1"/>
</dbReference>
<evidence type="ECO:0000256" key="17">
    <source>
        <dbReference type="ARBA" id="ARBA00077688"/>
    </source>
</evidence>
<feature type="domain" description="Peptidase M20 dimerisation" evidence="19">
    <location>
        <begin position="208"/>
        <end position="286"/>
    </location>
</feature>
<dbReference type="PANTHER" id="PTHR43501">
    <property type="entry name" value="CYTOSOL NON-SPECIFIC DIPEPTIDASE"/>
    <property type="match status" value="1"/>
</dbReference>
<comment type="catalytic activity">
    <reaction evidence="10">
        <text>Hydrolysis of dipeptides, preferentially hydrophobic dipeptides including prolyl amino acids.</text>
        <dbReference type="EC" id="3.4.13.18"/>
    </reaction>
</comment>
<dbReference type="InterPro" id="IPR011650">
    <property type="entry name" value="Peptidase_M20_dimer"/>
</dbReference>
<dbReference type="Proteomes" id="UP000295793">
    <property type="component" value="Unassembled WGS sequence"/>
</dbReference>
<keyword evidence="7" id="KW-0224">Dipeptidase</keyword>
<evidence type="ECO:0000313" key="21">
    <source>
        <dbReference type="Proteomes" id="UP000295793"/>
    </source>
</evidence>
<dbReference type="PRINTS" id="PR00934">
    <property type="entry name" value="XHISDIPTASE"/>
</dbReference>
<dbReference type="Gene3D" id="3.40.630.10">
    <property type="entry name" value="Zn peptidases"/>
    <property type="match status" value="2"/>
</dbReference>
<reference evidence="20 21" key="1">
    <citation type="submission" date="2019-03" db="EMBL/GenBank/DDBJ databases">
        <title>Genomic Encyclopedia of Archaeal and Bacterial Type Strains, Phase II (KMG-II): from individual species to whole genera.</title>
        <authorList>
            <person name="Goeker M."/>
        </authorList>
    </citation>
    <scope>NUCLEOTIDE SEQUENCE [LARGE SCALE GENOMIC DNA]</scope>
    <source>
        <strain evidence="20 21">DSM 15388</strain>
    </source>
</reference>
<dbReference type="FunFam" id="3.40.630.10:FF:000015">
    <property type="entry name" value="Aminoacyl-histidine dipeptidase PepD"/>
    <property type="match status" value="1"/>
</dbReference>
<organism evidence="20 21">
    <name type="scientific">Reinekea marinisedimentorum</name>
    <dbReference type="NCBI Taxonomy" id="230495"/>
    <lineage>
        <taxon>Bacteria</taxon>
        <taxon>Pseudomonadati</taxon>
        <taxon>Pseudomonadota</taxon>
        <taxon>Gammaproteobacteria</taxon>
        <taxon>Oceanospirillales</taxon>
        <taxon>Saccharospirillaceae</taxon>
        <taxon>Reinekea</taxon>
    </lineage>
</organism>
<keyword evidence="6" id="KW-0862">Zinc</keyword>
<evidence type="ECO:0000256" key="4">
    <source>
        <dbReference type="ARBA" id="ARBA00022723"/>
    </source>
</evidence>
<evidence type="ECO:0000256" key="2">
    <source>
        <dbReference type="ARBA" id="ARBA00001947"/>
    </source>
</evidence>
<dbReference type="GO" id="GO:0046872">
    <property type="term" value="F:metal ion binding"/>
    <property type="evidence" value="ECO:0007669"/>
    <property type="project" value="UniProtKB-KW"/>
</dbReference>
<keyword evidence="3" id="KW-0645">Protease</keyword>
<evidence type="ECO:0000256" key="7">
    <source>
        <dbReference type="ARBA" id="ARBA00022997"/>
    </source>
</evidence>
<sequence length="487" mass="53344">MKSSALPDTPAHLWQHFSEIAKIPRPSGKEQAVREYIVELAKSRNLDYVIDAAGNLIVYVPASPGYENAQTVAIQNHLDMVAVKTEDKEHNFDTDPIELQVIGRWLTADRTTLGADNGIGVAAALAVLTDTTTVHPRLELVFTVEEETGLYGAQGLDASKLSATRMINLDTEDWGEIFVGCAGGYGYEAVRDFRSEPVDPTLKPYLIKLKGLAGGHSGVQIHEQLGNANKLLAEFLTENSDLIWALAEFKGGVAHNVIARVASVVVYIDPAQEGKWRFRMEQATQRWRTFLPDADNQLAWQFKSVDDASSSVLSASDRDLLLSLVSVLPHGAQTYSFAQPADLVNLSCNLAVVNLQAGELKVQTSLRFFNEHETIGLKNKIESVFKLFGMDVDIVLDYPSWNPDFNSPLVGRTAIISQKITGKPAKLRAIHAGLECGILTSKKPDMDVVSFGPTILGAHSPTERLEIATVEPFWKMLQALLAELAVV</sequence>
<gene>
    <name evidence="20" type="ORF">BCF53_12434</name>
</gene>
<comment type="similarity">
    <text evidence="13">Belongs to the peptidase M20C family.</text>
</comment>
<keyword evidence="21" id="KW-1185">Reference proteome</keyword>
<dbReference type="OrthoDB" id="9773892at2"/>
<evidence type="ECO:0000256" key="15">
    <source>
        <dbReference type="ARBA" id="ARBA00075285"/>
    </source>
</evidence>
<evidence type="ECO:0000256" key="1">
    <source>
        <dbReference type="ARBA" id="ARBA00001941"/>
    </source>
</evidence>
<dbReference type="PANTHER" id="PTHR43501:SF1">
    <property type="entry name" value="CYTOSOL NON-SPECIFIC DIPEPTIDASE"/>
    <property type="match status" value="1"/>
</dbReference>
<evidence type="ECO:0000256" key="16">
    <source>
        <dbReference type="ARBA" id="ARBA00076004"/>
    </source>
</evidence>
<comment type="cofactor">
    <cofactor evidence="1">
        <name>Co(2+)</name>
        <dbReference type="ChEBI" id="CHEBI:48828"/>
    </cofactor>
</comment>
<accession>A0A4R3HW40</accession>
<keyword evidence="4" id="KW-0479">Metal-binding</keyword>
<dbReference type="Pfam" id="PF07687">
    <property type="entry name" value="M20_dimer"/>
    <property type="match status" value="1"/>
</dbReference>
<dbReference type="EC" id="3.4.13.18" evidence="11"/>
<evidence type="ECO:0000256" key="11">
    <source>
        <dbReference type="ARBA" id="ARBA00038976"/>
    </source>
</evidence>
<proteinExistence type="inferred from homology"/>
<name>A0A4R3HW40_9GAMM</name>
<comment type="caution">
    <text evidence="20">The sequence shown here is derived from an EMBL/GenBank/DDBJ whole genome shotgun (WGS) entry which is preliminary data.</text>
</comment>
<dbReference type="GO" id="GO:0070573">
    <property type="term" value="F:metallodipeptidase activity"/>
    <property type="evidence" value="ECO:0007669"/>
    <property type="project" value="TreeGrafter"/>
</dbReference>
<dbReference type="RefSeq" id="WP_132703833.1">
    <property type="nucleotide sequence ID" value="NZ_SLZR01000024.1"/>
</dbReference>
<dbReference type="InterPro" id="IPR001160">
    <property type="entry name" value="Peptidase_M20C"/>
</dbReference>
<dbReference type="GO" id="GO:0006508">
    <property type="term" value="P:proteolysis"/>
    <property type="evidence" value="ECO:0007669"/>
    <property type="project" value="UniProtKB-KW"/>
</dbReference>
<comment type="cofactor">
    <cofactor evidence="2">
        <name>Zn(2+)</name>
        <dbReference type="ChEBI" id="CHEBI:29105"/>
    </cofactor>
</comment>
<dbReference type="SUPFAM" id="SSF53187">
    <property type="entry name" value="Zn-dependent exopeptidases"/>
    <property type="match status" value="1"/>
</dbReference>
<keyword evidence="8" id="KW-0482">Metalloprotease</keyword>
<dbReference type="GO" id="GO:0005829">
    <property type="term" value="C:cytosol"/>
    <property type="evidence" value="ECO:0007669"/>
    <property type="project" value="TreeGrafter"/>
</dbReference>
<evidence type="ECO:0000259" key="19">
    <source>
        <dbReference type="Pfam" id="PF07687"/>
    </source>
</evidence>
<evidence type="ECO:0000256" key="13">
    <source>
        <dbReference type="ARBA" id="ARBA00061423"/>
    </source>
</evidence>
<evidence type="ECO:0000256" key="18">
    <source>
        <dbReference type="ARBA" id="ARBA00078074"/>
    </source>
</evidence>
<dbReference type="EMBL" id="SLZR01000024">
    <property type="protein sequence ID" value="TCS36451.1"/>
    <property type="molecule type" value="Genomic_DNA"/>
</dbReference>
<evidence type="ECO:0000256" key="9">
    <source>
        <dbReference type="ARBA" id="ARBA00023285"/>
    </source>
</evidence>
<dbReference type="AlphaFoldDB" id="A0A4R3HW40"/>
<dbReference type="InterPro" id="IPR002933">
    <property type="entry name" value="Peptidase_M20"/>
</dbReference>
<dbReference type="FunFam" id="3.40.630.10:FF:000018">
    <property type="entry name" value="Aminoacyl-histidine dipeptidase PepD"/>
    <property type="match status" value="1"/>
</dbReference>
<keyword evidence="9" id="KW-0170">Cobalt</keyword>
<dbReference type="NCBIfam" id="TIGR01893">
    <property type="entry name" value="aa-his-dipept"/>
    <property type="match status" value="1"/>
</dbReference>
<evidence type="ECO:0000256" key="12">
    <source>
        <dbReference type="ARBA" id="ARBA00044252"/>
    </source>
</evidence>
<evidence type="ECO:0000256" key="3">
    <source>
        <dbReference type="ARBA" id="ARBA00022670"/>
    </source>
</evidence>
<evidence type="ECO:0000256" key="14">
    <source>
        <dbReference type="ARBA" id="ARBA00071271"/>
    </source>
</evidence>
<evidence type="ECO:0000256" key="8">
    <source>
        <dbReference type="ARBA" id="ARBA00023049"/>
    </source>
</evidence>
<dbReference type="PIRSF" id="PIRSF016599">
    <property type="entry name" value="Xaa-His_dipept"/>
    <property type="match status" value="1"/>
</dbReference>
<keyword evidence="5" id="KW-0378">Hydrolase</keyword>
<evidence type="ECO:0000256" key="5">
    <source>
        <dbReference type="ARBA" id="ARBA00022801"/>
    </source>
</evidence>
<protein>
    <recommendedName>
        <fullName evidence="14">Cytosol non-specific dipeptidase</fullName>
        <ecNumber evidence="11">3.4.13.18</ecNumber>
    </recommendedName>
    <alternativeName>
        <fullName evidence="17">Aminoacyl-histidine dipeptidase</fullName>
    </alternativeName>
    <alternativeName>
        <fullName evidence="16">Beta-alanyl-histidine dipeptidase</fullName>
    </alternativeName>
    <alternativeName>
        <fullName evidence="15">Carnosinase</fullName>
    </alternativeName>
    <alternativeName>
        <fullName evidence="12">Peptidase D</fullName>
    </alternativeName>
    <alternativeName>
        <fullName evidence="18">Xaa-His dipeptidase</fullName>
    </alternativeName>
</protein>
<evidence type="ECO:0000256" key="10">
    <source>
        <dbReference type="ARBA" id="ARBA00036421"/>
    </source>
</evidence>
<evidence type="ECO:0000313" key="20">
    <source>
        <dbReference type="EMBL" id="TCS36451.1"/>
    </source>
</evidence>
<evidence type="ECO:0000256" key="6">
    <source>
        <dbReference type="ARBA" id="ARBA00022833"/>
    </source>
</evidence>